<dbReference type="Proteomes" id="UP000019250">
    <property type="component" value="Unassembled WGS sequence"/>
</dbReference>
<organism evidence="2 3">
    <name type="scientific">Commensalibacter papalotli</name>
    <name type="common">ex Servin-Garciduenas et al. 2014</name>
    <dbReference type="NCBI Taxonomy" id="1208583"/>
    <lineage>
        <taxon>Bacteria</taxon>
        <taxon>Pseudomonadati</taxon>
        <taxon>Pseudomonadota</taxon>
        <taxon>Alphaproteobacteria</taxon>
        <taxon>Acetobacterales</taxon>
        <taxon>Acetobacteraceae</taxon>
    </lineage>
</organism>
<accession>W7E701</accession>
<dbReference type="eggNOG" id="COG0342">
    <property type="taxonomic scope" value="Bacteria"/>
</dbReference>
<protein>
    <submittedName>
        <fullName evidence="2">Protein translocase membrane subunit</fullName>
    </submittedName>
</protein>
<keyword evidence="3" id="KW-1185">Reference proteome</keyword>
<dbReference type="STRING" id="1208583.COMX_04230"/>
<evidence type="ECO:0000313" key="2">
    <source>
        <dbReference type="EMBL" id="EUK18926.1"/>
    </source>
</evidence>
<sequence length="360" mass="41390">MKIMMTYLKMNKNIFLYCVSFFLFITNLGYTKSVQAKPNCIHSVLSDLASYPNNLINILTAKKYFIIEANMDKVIDYKLSKISLQLQNEIDKRSIHNIEIAKKNNDLIIFYKNALDSTNILNIIQILPKNILNNAEVKNELIGNQLQMTLTIPKQSIEKELYLKSKWIIQDVLMINNIHAIMLPMALNKFIIIPIEDNKNNLSNLFQNVGNITFHLVNENSISHNTSSIDTIILPFLFSQHTSLPIYEQQLMSGQSIINANSKFDPYLKNYSVNINFDNSNKEQLYNITRQNVDKIIATVMNNEIIFASHIRAPIYGGRVMIEGNFSQQQANAIANLLSLNYIPITFKVTETERLTIFQK</sequence>
<reference evidence="2 3" key="1">
    <citation type="journal article" date="2014" name="Genome Announc.">
        <title>Draft Genome Sequence of Commensalibacter papalotli MX01, a Symbiont Identified from the Guts of Overwintering Monarch Butterflies.</title>
        <authorList>
            <person name="Servin-Garciduenas L.E."/>
            <person name="Sanchez-Quinto A."/>
            <person name="Martinez-Romero E."/>
        </authorList>
    </citation>
    <scope>NUCLEOTIDE SEQUENCE [LARGE SCALE GENOMIC DNA]</scope>
    <source>
        <strain evidence="3">MX-MONARCH01</strain>
    </source>
</reference>
<dbReference type="Gene3D" id="3.30.1360.200">
    <property type="match status" value="1"/>
</dbReference>
<feature type="domain" description="SecDF P1 head subdomain" evidence="1">
    <location>
        <begin position="243"/>
        <end position="339"/>
    </location>
</feature>
<comment type="caution">
    <text evidence="2">The sequence shown here is derived from an EMBL/GenBank/DDBJ whole genome shotgun (WGS) entry which is preliminary data.</text>
</comment>
<dbReference type="Pfam" id="PF22599">
    <property type="entry name" value="SecDF_P1_head"/>
    <property type="match status" value="1"/>
</dbReference>
<dbReference type="InterPro" id="IPR054384">
    <property type="entry name" value="SecDF_P1_head"/>
</dbReference>
<dbReference type="AlphaFoldDB" id="W7E701"/>
<gene>
    <name evidence="2" type="ORF">COMX_04230</name>
</gene>
<evidence type="ECO:0000259" key="1">
    <source>
        <dbReference type="Pfam" id="PF22599"/>
    </source>
</evidence>
<dbReference type="EMBL" id="ATSX01000001">
    <property type="protein sequence ID" value="EUK18926.1"/>
    <property type="molecule type" value="Genomic_DNA"/>
</dbReference>
<evidence type="ECO:0000313" key="3">
    <source>
        <dbReference type="Proteomes" id="UP000019250"/>
    </source>
</evidence>
<proteinExistence type="predicted"/>
<name>W7E701_9PROT</name>